<proteinExistence type="predicted"/>
<accession>A0A8S5L5Y3</accession>
<dbReference type="EMBL" id="BK014637">
    <property type="protein sequence ID" value="DAD65192.1"/>
    <property type="molecule type" value="Genomic_DNA"/>
</dbReference>
<feature type="region of interest" description="Disordered" evidence="1">
    <location>
        <begin position="18"/>
        <end position="67"/>
    </location>
</feature>
<evidence type="ECO:0000256" key="1">
    <source>
        <dbReference type="SAM" id="MobiDB-lite"/>
    </source>
</evidence>
<name>A0A8S5L5Y3_9CAUD</name>
<protein>
    <submittedName>
        <fullName evidence="2">Uncharacterized protein</fullName>
    </submittedName>
</protein>
<organism evidence="2">
    <name type="scientific">Myoviridae sp. ctHFk21</name>
    <dbReference type="NCBI Taxonomy" id="2823538"/>
    <lineage>
        <taxon>Viruses</taxon>
        <taxon>Duplodnaviria</taxon>
        <taxon>Heunggongvirae</taxon>
        <taxon>Uroviricota</taxon>
        <taxon>Caudoviricetes</taxon>
    </lineage>
</organism>
<sequence>MRFCRPGAPVVLLPLNAARHTRGRQPKRRRRRRDAWNTATPARSVTCKPNAAARSSAVDSTGIKDAA</sequence>
<reference evidence="2" key="1">
    <citation type="journal article" date="2021" name="Proc. Natl. Acad. Sci. U.S.A.">
        <title>A Catalog of Tens of Thousands of Viruses from Human Metagenomes Reveals Hidden Associations with Chronic Diseases.</title>
        <authorList>
            <person name="Tisza M.J."/>
            <person name="Buck C.B."/>
        </authorList>
    </citation>
    <scope>NUCLEOTIDE SEQUENCE</scope>
    <source>
        <strain evidence="2">CtHFk21</strain>
    </source>
</reference>
<evidence type="ECO:0000313" key="2">
    <source>
        <dbReference type="EMBL" id="DAD65192.1"/>
    </source>
</evidence>
<feature type="compositionally biased region" description="Basic residues" evidence="1">
    <location>
        <begin position="19"/>
        <end position="33"/>
    </location>
</feature>